<accession>A0A809SEW9</accession>
<dbReference type="KEGG" id="sniv:SFSGTM_24850"/>
<dbReference type="SMART" id="SM00028">
    <property type="entry name" value="TPR"/>
    <property type="match status" value="3"/>
</dbReference>
<dbReference type="Proteomes" id="UP000463939">
    <property type="component" value="Chromosome"/>
</dbReference>
<dbReference type="Gene3D" id="3.10.450.50">
    <property type="match status" value="1"/>
</dbReference>
<dbReference type="EMBL" id="AP021881">
    <property type="protein sequence ID" value="BBP01777.1"/>
    <property type="molecule type" value="Genomic_DNA"/>
</dbReference>
<dbReference type="InterPro" id="IPR011990">
    <property type="entry name" value="TPR-like_helical_dom_sf"/>
</dbReference>
<keyword evidence="4" id="KW-0732">Signal</keyword>
<dbReference type="InterPro" id="IPR056203">
    <property type="entry name" value="Cds6_C"/>
</dbReference>
<feature type="signal peptide" evidence="4">
    <location>
        <begin position="1"/>
        <end position="18"/>
    </location>
</feature>
<dbReference type="RefSeq" id="WP_162085502.1">
    <property type="nucleotide sequence ID" value="NZ_AP021881.1"/>
</dbReference>
<keyword evidence="7" id="KW-1185">Reference proteome</keyword>
<dbReference type="InterPro" id="IPR032710">
    <property type="entry name" value="NTF2-like_dom_sf"/>
</dbReference>
<dbReference type="Pfam" id="PF13414">
    <property type="entry name" value="TPR_11"/>
    <property type="match status" value="1"/>
</dbReference>
<evidence type="ECO:0000256" key="1">
    <source>
        <dbReference type="ARBA" id="ARBA00022737"/>
    </source>
</evidence>
<name>A0A809SEW9_9PROT</name>
<evidence type="ECO:0000256" key="2">
    <source>
        <dbReference type="ARBA" id="ARBA00022803"/>
    </source>
</evidence>
<evidence type="ECO:0000313" key="7">
    <source>
        <dbReference type="Proteomes" id="UP000463939"/>
    </source>
</evidence>
<evidence type="ECO:0000256" key="4">
    <source>
        <dbReference type="SAM" id="SignalP"/>
    </source>
</evidence>
<organism evidence="6 7">
    <name type="scientific">Sulfuriferula nivalis</name>
    <dbReference type="NCBI Taxonomy" id="2675298"/>
    <lineage>
        <taxon>Bacteria</taxon>
        <taxon>Pseudomonadati</taxon>
        <taxon>Pseudomonadota</taxon>
        <taxon>Betaproteobacteria</taxon>
        <taxon>Nitrosomonadales</taxon>
        <taxon>Sulfuricellaceae</taxon>
        <taxon>Sulfuriferula</taxon>
    </lineage>
</organism>
<dbReference type="PANTHER" id="PTHR44943">
    <property type="entry name" value="CELLULOSE SYNTHASE OPERON PROTEIN C"/>
    <property type="match status" value="1"/>
</dbReference>
<dbReference type="InterPro" id="IPR051685">
    <property type="entry name" value="Ycf3/AcsC/BcsC/TPR_MFPF"/>
</dbReference>
<protein>
    <recommendedName>
        <fullName evidence="5">Cds6 C-terminal domain-containing protein</fullName>
    </recommendedName>
</protein>
<dbReference type="Gene3D" id="1.25.40.10">
    <property type="entry name" value="Tetratricopeptide repeat domain"/>
    <property type="match status" value="1"/>
</dbReference>
<dbReference type="SUPFAM" id="SSF54427">
    <property type="entry name" value="NTF2-like"/>
    <property type="match status" value="1"/>
</dbReference>
<dbReference type="InterPro" id="IPR019734">
    <property type="entry name" value="TPR_rpt"/>
</dbReference>
<dbReference type="AlphaFoldDB" id="A0A809SEW9"/>
<dbReference type="PANTHER" id="PTHR44943:SF8">
    <property type="entry name" value="TPR REPEAT-CONTAINING PROTEIN MJ0263"/>
    <property type="match status" value="1"/>
</dbReference>
<feature type="domain" description="Cds6 C-terminal" evidence="5">
    <location>
        <begin position="215"/>
        <end position="319"/>
    </location>
</feature>
<dbReference type="Pfam" id="PF13432">
    <property type="entry name" value="TPR_16"/>
    <property type="match status" value="1"/>
</dbReference>
<sequence length="322" mass="35154">MKRTSLLALLFLAFTSHAGLSLAATSSEYQEINSLFKQGQYDNALTRANAYIAKNPQDAQTRFLKGLILTEQNKSAEAIKVFTGLTEDFPELPEPYNNLAVLYAAQGQYDKAKNALEMAIRTHPSYATAHENLGDIYAKMASQAYDKALQLDNKNATAQTKLALIKELFSNRNTSVASASKSTATPVVAAPVAAAPVSKPTDTKPNVAAADNTDISDAVQAWATAWTNQNVKAYLASYAPKFKTPNGESRSAWENSRRERITAPKKIVVSLSDINVTNVTGDLAAVSFKQTYQSDRLKSNTHKIMALAKVNGKWLITEERSR</sequence>
<feature type="repeat" description="TPR" evidence="3">
    <location>
        <begin position="93"/>
        <end position="126"/>
    </location>
</feature>
<dbReference type="PROSITE" id="PS50005">
    <property type="entry name" value="TPR"/>
    <property type="match status" value="1"/>
</dbReference>
<evidence type="ECO:0000313" key="6">
    <source>
        <dbReference type="EMBL" id="BBP01777.1"/>
    </source>
</evidence>
<proteinExistence type="predicted"/>
<dbReference type="SUPFAM" id="SSF48452">
    <property type="entry name" value="TPR-like"/>
    <property type="match status" value="1"/>
</dbReference>
<dbReference type="Pfam" id="PF24125">
    <property type="entry name" value="Cds6_C"/>
    <property type="match status" value="1"/>
</dbReference>
<keyword evidence="2 3" id="KW-0802">TPR repeat</keyword>
<evidence type="ECO:0000256" key="3">
    <source>
        <dbReference type="PROSITE-ProRule" id="PRU00339"/>
    </source>
</evidence>
<keyword evidence="1" id="KW-0677">Repeat</keyword>
<gene>
    <name evidence="6" type="ORF">SFSGTM_24850</name>
</gene>
<feature type="chain" id="PRO_5032556770" description="Cds6 C-terminal domain-containing protein" evidence="4">
    <location>
        <begin position="19"/>
        <end position="322"/>
    </location>
</feature>
<reference evidence="7" key="1">
    <citation type="submission" date="2019-11" db="EMBL/GenBank/DDBJ databases">
        <title>Isolation and characterization of a novel species in the genus Sulfuriferula.</title>
        <authorList>
            <person name="Mochizuki J."/>
            <person name="Kojima H."/>
            <person name="Fukui M."/>
        </authorList>
    </citation>
    <scope>NUCLEOTIDE SEQUENCE [LARGE SCALE GENOMIC DNA]</scope>
    <source>
        <strain evidence="7">SGTM</strain>
    </source>
</reference>
<evidence type="ECO:0000259" key="5">
    <source>
        <dbReference type="Pfam" id="PF24125"/>
    </source>
</evidence>